<comment type="caution">
    <text evidence="6">The sequence shown here is derived from an EMBL/GenBank/DDBJ whole genome shotgun (WGS) entry which is preliminary data.</text>
</comment>
<evidence type="ECO:0000256" key="2">
    <source>
        <dbReference type="SAM" id="SignalP"/>
    </source>
</evidence>
<dbReference type="InterPro" id="IPR024240">
    <property type="entry name" value="NAGLU_N"/>
</dbReference>
<dbReference type="PANTHER" id="PTHR12872:SF1">
    <property type="entry name" value="ALPHA-N-ACETYLGLUCOSAMINIDASE"/>
    <property type="match status" value="1"/>
</dbReference>
<evidence type="ECO:0000259" key="4">
    <source>
        <dbReference type="Pfam" id="PF12971"/>
    </source>
</evidence>
<dbReference type="Proteomes" id="UP000284379">
    <property type="component" value="Unassembled WGS sequence"/>
</dbReference>
<dbReference type="GO" id="GO:0016787">
    <property type="term" value="F:hydrolase activity"/>
    <property type="evidence" value="ECO:0007669"/>
    <property type="project" value="UniProtKB-KW"/>
</dbReference>
<dbReference type="EMBL" id="QSGO01000006">
    <property type="protein sequence ID" value="RHB35503.1"/>
    <property type="molecule type" value="Genomic_DNA"/>
</dbReference>
<dbReference type="InterPro" id="IPR024733">
    <property type="entry name" value="NAGLU_tim-barrel"/>
</dbReference>
<sequence>MRSFFLTCFFIVWVFFISACTGTSGSTDIITPAKKVIERQIGDRVNGISFQQIDPVNGKETFEIEAKEGKLTLRGSSVVALCYAFHIYQREACHAMTTWGGKYSGSITSWPDYSLKKQTTPYEYRYFLNVCTYGYTTPYWDWARWEKEIDWMALRGVNMPLATVASEAIAERVWLQMGLTKEEIREFFTAPAHLPWHRMGNLNTWDGPLSDEWQESQIQLQHQIINRMRELGMSPIAPAFAGFVPIAFAEKHPDIKFKHLKWGGFDDKFNAYVLPPDSPFFEEIGKRFIKEWEKEFGKNTYYLSDSFNEMELPVAKDDAEGKHKLLAQYGESIYRSITAGNPDAIWVTQGWTFGYQHSFWDKASLQALLSHVPDDKMIIIDLGNDYPKWVWGTEQTWKVHDGFYGKKWIFSYVPNFGGKTPMTGDLQMYASSSAEALQSESHGNLIGFGSAPEGLENNEVVYELLADMGWTSQAIDLDKWMPSYCMARYGAYPETMKNAWDLFRKTAYSSLYSYPRFTWQTVIPDKRRISKIDVSDDFLHGVELFLNSADSLKNSKLYVNDAIEFASYYIAAKADKLYGKALAEDAVGRSAVAQQYLNQTIDMLLNVDKLLASHPLYRLEEWVNFARNSGTTPAEKDAYEINAKRLITTWGGFQEDYAARFWSGLIKDYYIPRLKIYFSKQRGSLDNWEEEWINTPWINTTVPFDNPLDMAVELVQEVKEIRTE</sequence>
<evidence type="ECO:0000259" key="5">
    <source>
        <dbReference type="Pfam" id="PF12972"/>
    </source>
</evidence>
<feature type="chain" id="PRO_5019186767" evidence="2">
    <location>
        <begin position="20"/>
        <end position="724"/>
    </location>
</feature>
<evidence type="ECO:0000256" key="1">
    <source>
        <dbReference type="ARBA" id="ARBA00022801"/>
    </source>
</evidence>
<evidence type="ECO:0000313" key="6">
    <source>
        <dbReference type="EMBL" id="RHB35503.1"/>
    </source>
</evidence>
<dbReference type="Pfam" id="PF12972">
    <property type="entry name" value="NAGLU_C"/>
    <property type="match status" value="1"/>
</dbReference>
<reference evidence="6 7" key="1">
    <citation type="submission" date="2018-08" db="EMBL/GenBank/DDBJ databases">
        <title>A genome reference for cultivated species of the human gut microbiota.</title>
        <authorList>
            <person name="Zou Y."/>
            <person name="Xue W."/>
            <person name="Luo G."/>
        </authorList>
    </citation>
    <scope>NUCLEOTIDE SEQUENCE [LARGE SCALE GENOMIC DNA]</scope>
    <source>
        <strain evidence="6 7">AM40-30BH</strain>
    </source>
</reference>
<dbReference type="Gene3D" id="3.30.379.10">
    <property type="entry name" value="Chitobiase/beta-hexosaminidase domain 2-like"/>
    <property type="match status" value="1"/>
</dbReference>
<feature type="domain" description="Alpha-N-acetylglucosaminidase C-terminal" evidence="5">
    <location>
        <begin position="480"/>
        <end position="690"/>
    </location>
</feature>
<protein>
    <submittedName>
        <fullName evidence="6">Alpha-N-acetylglucosaminidase</fullName>
    </submittedName>
</protein>
<dbReference type="AlphaFoldDB" id="A0A413VPN8"/>
<dbReference type="InterPro" id="IPR024732">
    <property type="entry name" value="NAGLU_C"/>
</dbReference>
<dbReference type="Pfam" id="PF05089">
    <property type="entry name" value="NAGLU"/>
    <property type="match status" value="1"/>
</dbReference>
<dbReference type="RefSeq" id="WP_122201471.1">
    <property type="nucleotide sequence ID" value="NZ_CABJFV010000006.1"/>
</dbReference>
<dbReference type="Gene3D" id="1.20.120.670">
    <property type="entry name" value="N-acetyl-b-d-glucoasminidase"/>
    <property type="match status" value="1"/>
</dbReference>
<dbReference type="PANTHER" id="PTHR12872">
    <property type="entry name" value="ALPHA-N-ACETYLGLUCOSAMINIDASE"/>
    <property type="match status" value="1"/>
</dbReference>
<feature type="signal peptide" evidence="2">
    <location>
        <begin position="1"/>
        <end position="19"/>
    </location>
</feature>
<feature type="domain" description="Alpha-N-acetylglucosaminidase tim-barrel" evidence="3">
    <location>
        <begin position="125"/>
        <end position="471"/>
    </location>
</feature>
<evidence type="ECO:0000313" key="7">
    <source>
        <dbReference type="Proteomes" id="UP000284379"/>
    </source>
</evidence>
<dbReference type="InterPro" id="IPR029018">
    <property type="entry name" value="Hex-like_dom2"/>
</dbReference>
<organism evidence="6 7">
    <name type="scientific">Bacteroides nordii</name>
    <dbReference type="NCBI Taxonomy" id="291645"/>
    <lineage>
        <taxon>Bacteria</taxon>
        <taxon>Pseudomonadati</taxon>
        <taxon>Bacteroidota</taxon>
        <taxon>Bacteroidia</taxon>
        <taxon>Bacteroidales</taxon>
        <taxon>Bacteroidaceae</taxon>
        <taxon>Bacteroides</taxon>
    </lineage>
</organism>
<dbReference type="GO" id="GO:0005975">
    <property type="term" value="P:carbohydrate metabolic process"/>
    <property type="evidence" value="ECO:0007669"/>
    <property type="project" value="UniProtKB-ARBA"/>
</dbReference>
<keyword evidence="1" id="KW-0378">Hydrolase</keyword>
<dbReference type="InterPro" id="IPR007781">
    <property type="entry name" value="NAGLU"/>
</dbReference>
<keyword evidence="2" id="KW-0732">Signal</keyword>
<name>A0A413VPN8_9BACE</name>
<gene>
    <name evidence="6" type="ORF">DW888_10315</name>
</gene>
<accession>A0A413VPN8</accession>
<dbReference type="PROSITE" id="PS51257">
    <property type="entry name" value="PROKAR_LIPOPROTEIN"/>
    <property type="match status" value="1"/>
</dbReference>
<proteinExistence type="predicted"/>
<evidence type="ECO:0000259" key="3">
    <source>
        <dbReference type="Pfam" id="PF05089"/>
    </source>
</evidence>
<dbReference type="Gene3D" id="3.20.20.80">
    <property type="entry name" value="Glycosidases"/>
    <property type="match status" value="1"/>
</dbReference>
<feature type="domain" description="Alpha-N-acetylglucosaminidase N-terminal" evidence="4">
    <location>
        <begin position="32"/>
        <end position="102"/>
    </location>
</feature>
<dbReference type="Pfam" id="PF12971">
    <property type="entry name" value="NAGLU_N"/>
    <property type="match status" value="1"/>
</dbReference>